<dbReference type="GeneTree" id="ENSGT01150000290724"/>
<reference evidence="2 3" key="1">
    <citation type="submission" date="2018-10" db="EMBL/GenBank/DDBJ databases">
        <title>Improved assembly of the deer mouse Peromyscus maniculatus genome.</title>
        <authorList>
            <person name="Lassance J.-M."/>
            <person name="Hoekstra H.E."/>
        </authorList>
    </citation>
    <scope>NUCLEOTIDE SEQUENCE [LARGE SCALE GENOMIC DNA]</scope>
</reference>
<accession>A0A8C8UPW9</accession>
<name>A0A8C8UPW9_PERMB</name>
<feature type="chain" id="PRO_5034305953" evidence="1">
    <location>
        <begin position="22"/>
        <end position="71"/>
    </location>
</feature>
<organism evidence="2 3">
    <name type="scientific">Peromyscus maniculatus bairdii</name>
    <name type="common">Prairie deer mouse</name>
    <dbReference type="NCBI Taxonomy" id="230844"/>
    <lineage>
        <taxon>Eukaryota</taxon>
        <taxon>Metazoa</taxon>
        <taxon>Chordata</taxon>
        <taxon>Craniata</taxon>
        <taxon>Vertebrata</taxon>
        <taxon>Euteleostomi</taxon>
        <taxon>Mammalia</taxon>
        <taxon>Eutheria</taxon>
        <taxon>Euarchontoglires</taxon>
        <taxon>Glires</taxon>
        <taxon>Rodentia</taxon>
        <taxon>Myomorpha</taxon>
        <taxon>Muroidea</taxon>
        <taxon>Cricetidae</taxon>
        <taxon>Neotominae</taxon>
        <taxon>Peromyscus</taxon>
    </lineage>
</organism>
<evidence type="ECO:0000313" key="2">
    <source>
        <dbReference type="Ensembl" id="ENSPEMP00000035181.1"/>
    </source>
</evidence>
<evidence type="ECO:0000256" key="1">
    <source>
        <dbReference type="SAM" id="SignalP"/>
    </source>
</evidence>
<sequence>VRGQRGLISCLLLWLDPSSTGFSLISYNCLNPQVTTNAACPLDLHSCLLGLSGRKCSNGVGDLGTVTFGSP</sequence>
<keyword evidence="3" id="KW-1185">Reference proteome</keyword>
<dbReference type="Ensembl" id="ENSPEMT00000034110.1">
    <property type="protein sequence ID" value="ENSPEMP00000035181.1"/>
    <property type="gene ID" value="ENSPEMG00000028400.1"/>
</dbReference>
<reference evidence="2" key="2">
    <citation type="submission" date="2025-08" db="UniProtKB">
        <authorList>
            <consortium name="Ensembl"/>
        </authorList>
    </citation>
    <scope>IDENTIFICATION</scope>
</reference>
<evidence type="ECO:0000313" key="3">
    <source>
        <dbReference type="Proteomes" id="UP000694547"/>
    </source>
</evidence>
<keyword evidence="1" id="KW-0732">Signal</keyword>
<dbReference type="Proteomes" id="UP000694547">
    <property type="component" value="Chromosome 4"/>
</dbReference>
<dbReference type="AlphaFoldDB" id="A0A8C8UPW9"/>
<feature type="signal peptide" evidence="1">
    <location>
        <begin position="1"/>
        <end position="21"/>
    </location>
</feature>
<reference evidence="2" key="3">
    <citation type="submission" date="2025-09" db="UniProtKB">
        <authorList>
            <consortium name="Ensembl"/>
        </authorList>
    </citation>
    <scope>IDENTIFICATION</scope>
</reference>
<proteinExistence type="predicted"/>
<protein>
    <submittedName>
        <fullName evidence="2">Uncharacterized protein</fullName>
    </submittedName>
</protein>